<organism evidence="8 9">
    <name type="scientific">Paenibacillus albiflavus</name>
    <dbReference type="NCBI Taxonomy" id="2545760"/>
    <lineage>
        <taxon>Bacteria</taxon>
        <taxon>Bacillati</taxon>
        <taxon>Bacillota</taxon>
        <taxon>Bacilli</taxon>
        <taxon>Bacillales</taxon>
        <taxon>Paenibacillaceae</taxon>
        <taxon>Paenibacillus</taxon>
    </lineage>
</organism>
<feature type="transmembrane region" description="Helical" evidence="6">
    <location>
        <begin position="593"/>
        <end position="615"/>
    </location>
</feature>
<evidence type="ECO:0000256" key="1">
    <source>
        <dbReference type="ARBA" id="ARBA00004141"/>
    </source>
</evidence>
<evidence type="ECO:0000256" key="3">
    <source>
        <dbReference type="ARBA" id="ARBA00022989"/>
    </source>
</evidence>
<keyword evidence="2 6" id="KW-0812">Transmembrane</keyword>
<dbReference type="NCBIfam" id="TIGR03062">
    <property type="entry name" value="pip_yhgE_Cterm"/>
    <property type="match status" value="1"/>
</dbReference>
<dbReference type="GO" id="GO:0140359">
    <property type="term" value="F:ABC-type transporter activity"/>
    <property type="evidence" value="ECO:0007669"/>
    <property type="project" value="InterPro"/>
</dbReference>
<proteinExistence type="predicted"/>
<dbReference type="InterPro" id="IPR017501">
    <property type="entry name" value="Phage_infect_YhgE_C"/>
</dbReference>
<keyword evidence="5" id="KW-0175">Coiled coil</keyword>
<keyword evidence="4 6" id="KW-0472">Membrane</keyword>
<dbReference type="PANTHER" id="PTHR43077:SF10">
    <property type="entry name" value="TRANSPORT PERMEASE PROTEIN"/>
    <property type="match status" value="1"/>
</dbReference>
<evidence type="ECO:0000313" key="9">
    <source>
        <dbReference type="Proteomes" id="UP000295418"/>
    </source>
</evidence>
<dbReference type="Pfam" id="PF12698">
    <property type="entry name" value="ABC2_membrane_3"/>
    <property type="match status" value="2"/>
</dbReference>
<keyword evidence="3 6" id="KW-1133">Transmembrane helix</keyword>
<name>A0A4R4E2R0_9BACL</name>
<evidence type="ECO:0000256" key="6">
    <source>
        <dbReference type="SAM" id="Phobius"/>
    </source>
</evidence>
<dbReference type="Gene3D" id="3.40.1710.10">
    <property type="entry name" value="abc type-2 transporter like domain"/>
    <property type="match status" value="1"/>
</dbReference>
<feature type="transmembrane region" description="Helical" evidence="6">
    <location>
        <begin position="622"/>
        <end position="641"/>
    </location>
</feature>
<dbReference type="InterPro" id="IPR051328">
    <property type="entry name" value="T7SS_ABC-Transporter"/>
</dbReference>
<evidence type="ECO:0000259" key="7">
    <source>
        <dbReference type="Pfam" id="PF12698"/>
    </source>
</evidence>
<dbReference type="RefSeq" id="WP_132420112.1">
    <property type="nucleotide sequence ID" value="NZ_SKFG01000034.1"/>
</dbReference>
<reference evidence="8 9" key="1">
    <citation type="submission" date="2019-03" db="EMBL/GenBank/DDBJ databases">
        <authorList>
            <person name="Kim M.K.M."/>
        </authorList>
    </citation>
    <scope>NUCLEOTIDE SEQUENCE [LARGE SCALE GENOMIC DNA]</scope>
    <source>
        <strain evidence="8 9">18JY21-1</strain>
    </source>
</reference>
<evidence type="ECO:0000256" key="4">
    <source>
        <dbReference type="ARBA" id="ARBA00023136"/>
    </source>
</evidence>
<dbReference type="EMBL" id="SKFG01000034">
    <property type="protein sequence ID" value="TCZ73187.1"/>
    <property type="molecule type" value="Genomic_DNA"/>
</dbReference>
<evidence type="ECO:0000313" key="8">
    <source>
        <dbReference type="EMBL" id="TCZ73187.1"/>
    </source>
</evidence>
<dbReference type="OrthoDB" id="9811483at2"/>
<comment type="caution">
    <text evidence="8">The sequence shown here is derived from an EMBL/GenBank/DDBJ whole genome shotgun (WGS) entry which is preliminary data.</text>
</comment>
<feature type="domain" description="ABC-2 type transporter transmembrane" evidence="7">
    <location>
        <begin position="22"/>
        <end position="172"/>
    </location>
</feature>
<dbReference type="Proteomes" id="UP000295418">
    <property type="component" value="Unassembled WGS sequence"/>
</dbReference>
<dbReference type="InterPro" id="IPR017500">
    <property type="entry name" value="Phage_infect_YhgE_N"/>
</dbReference>
<feature type="transmembrane region" description="Helical" evidence="6">
    <location>
        <begin position="561"/>
        <end position="581"/>
    </location>
</feature>
<dbReference type="PANTHER" id="PTHR43077">
    <property type="entry name" value="TRANSPORT PERMEASE YVFS-RELATED"/>
    <property type="match status" value="1"/>
</dbReference>
<feature type="transmembrane region" description="Helical" evidence="6">
    <location>
        <begin position="20"/>
        <end position="38"/>
    </location>
</feature>
<gene>
    <name evidence="8" type="ORF">E0485_21435</name>
</gene>
<feature type="transmembrane region" description="Helical" evidence="6">
    <location>
        <begin position="521"/>
        <end position="540"/>
    </location>
</feature>
<accession>A0A4R4E2R0</accession>
<dbReference type="GO" id="GO:0016020">
    <property type="term" value="C:membrane"/>
    <property type="evidence" value="ECO:0007669"/>
    <property type="project" value="UniProtKB-SubCell"/>
</dbReference>
<comment type="subcellular location">
    <subcellularLocation>
        <location evidence="1">Membrane</location>
        <topology evidence="1">Multi-pass membrane protein</topology>
    </subcellularLocation>
</comment>
<dbReference type="AlphaFoldDB" id="A0A4R4E2R0"/>
<evidence type="ECO:0000256" key="2">
    <source>
        <dbReference type="ARBA" id="ARBA00022692"/>
    </source>
</evidence>
<dbReference type="InterPro" id="IPR013525">
    <property type="entry name" value="ABC2_TM"/>
</dbReference>
<feature type="transmembrane region" description="Helical" evidence="6">
    <location>
        <begin position="682"/>
        <end position="700"/>
    </location>
</feature>
<protein>
    <submittedName>
        <fullName evidence="8">YhgE/Pip domain-containing protein</fullName>
    </submittedName>
</protein>
<feature type="coiled-coil region" evidence="5">
    <location>
        <begin position="404"/>
        <end position="483"/>
    </location>
</feature>
<keyword evidence="9" id="KW-1185">Reference proteome</keyword>
<evidence type="ECO:0000256" key="5">
    <source>
        <dbReference type="SAM" id="Coils"/>
    </source>
</evidence>
<sequence>MRQIFAIYSRDIHNVMTNWVALVIIGGLIFLPSLYAWFNIKASWDPYGNTSQLSIAVANNDEGAMLRDKELQIGQEIIKALHDNHSINWIFTDETEATRGVTHGDYYASIIIPSDMSSKIASVITPNPQKAEIIYQVNEKINAISPKVTAKGASSIIEQVNENFVETASATIFQIMNELGIELENELPNIQNLTKLIFKLETMFPEINQTVTTAVDDLDRVSGILDKMQQKLPTIAQVATDGQDLTTKLSEFFEHGEETINTIGPDLKNNLILLQQVTSSTEQLTGMLQDVNINKEDILTPIVHIKKRLTTSVGVLDRMNGVIQKINNFHPTNKLSDVINKLEQVKAKFNKQIEILNSIYDHVDKGEKPTQSLIDSLNQLSKDASAILGDLIDRWDRDITSSIVDALQTANRMAKNANDILKEASASLPDVNKIINDAVAGSTFGVNELKALQGKLPTIENKIKQLANKIRSLEQETNLQEVIDLLKLNAQKESDFWANPVLLKEIKLFPIPNYGSAMSPFFSTLSLWVGALLLVSLLTVEVHQPAGATAYRSYEIYFGRYLTFMTFAALQSVFVTLGDIYLLDCYVTDKLWFVLFGILLSIVFMLIVYTLVSVFGNVGKAIAIVLLVLQLAGSGGTFPIQLTPPFFQMINPYLPFTYGISMMREAVGGILWDIVQRDMFKMLSYAAVALLIGLALKRWINRGSEGFVQKAKKSGLIH</sequence>
<feature type="domain" description="ABC-2 type transporter transmembrane" evidence="7">
    <location>
        <begin position="460"/>
        <end position="694"/>
    </location>
</feature>
<dbReference type="NCBIfam" id="TIGR03061">
    <property type="entry name" value="pip_yhgE_Nterm"/>
    <property type="match status" value="1"/>
</dbReference>